<proteinExistence type="predicted"/>
<evidence type="ECO:0000313" key="3">
    <source>
        <dbReference type="Proteomes" id="UP000007819"/>
    </source>
</evidence>
<dbReference type="OrthoDB" id="6630247at2759"/>
<dbReference type="EnsemblMetazoa" id="XM_003240606.3">
    <property type="protein sequence ID" value="XP_003240654.1"/>
    <property type="gene ID" value="LOC100568882"/>
</dbReference>
<dbReference type="KEGG" id="api:100568882"/>
<reference evidence="3" key="1">
    <citation type="submission" date="2010-06" db="EMBL/GenBank/DDBJ databases">
        <authorList>
            <person name="Jiang H."/>
            <person name="Abraham K."/>
            <person name="Ali S."/>
            <person name="Alsbrooks S.L."/>
            <person name="Anim B.N."/>
            <person name="Anosike U.S."/>
            <person name="Attaway T."/>
            <person name="Bandaranaike D.P."/>
            <person name="Battles P.K."/>
            <person name="Bell S.N."/>
            <person name="Bell A.V."/>
            <person name="Beltran B."/>
            <person name="Bickham C."/>
            <person name="Bustamante Y."/>
            <person name="Caleb T."/>
            <person name="Canada A."/>
            <person name="Cardenas V."/>
            <person name="Carter K."/>
            <person name="Chacko J."/>
            <person name="Chandrabose M.N."/>
            <person name="Chavez D."/>
            <person name="Chavez A."/>
            <person name="Chen L."/>
            <person name="Chu H.-S."/>
            <person name="Claassen K.J."/>
            <person name="Cockrell R."/>
            <person name="Collins M."/>
            <person name="Cooper J.A."/>
            <person name="Cree A."/>
            <person name="Curry S.M."/>
            <person name="Da Y."/>
            <person name="Dao M.D."/>
            <person name="Das B."/>
            <person name="Davila M.-L."/>
            <person name="Davy-Carroll L."/>
            <person name="Denson S."/>
            <person name="Dinh H."/>
            <person name="Ebong V.E."/>
            <person name="Edwards J.R."/>
            <person name="Egan A."/>
            <person name="El-Daye J."/>
            <person name="Escobedo L."/>
            <person name="Fernandez S."/>
            <person name="Fernando P.R."/>
            <person name="Flagg N."/>
            <person name="Forbes L.D."/>
            <person name="Fowler R.G."/>
            <person name="Fu Q."/>
            <person name="Gabisi R.A."/>
            <person name="Ganer J."/>
            <person name="Garbino Pronczuk A."/>
            <person name="Garcia R.M."/>
            <person name="Garner T."/>
            <person name="Garrett T.E."/>
            <person name="Gonzalez D.A."/>
            <person name="Hamid H."/>
            <person name="Hawkins E.S."/>
            <person name="Hirani K."/>
            <person name="Hogues M.E."/>
            <person name="Hollins B."/>
            <person name="Hsiao C.-H."/>
            <person name="Jabil R."/>
            <person name="James M.L."/>
            <person name="Jhangiani S.N."/>
            <person name="Johnson B."/>
            <person name="Johnson Q."/>
            <person name="Joshi V."/>
            <person name="Kalu J.B."/>
            <person name="Kam C."/>
            <person name="Kashfia A."/>
            <person name="Keebler J."/>
            <person name="Kisamo H."/>
            <person name="Kovar C.L."/>
            <person name="Lago L.A."/>
            <person name="Lai C.-Y."/>
            <person name="Laidlaw J."/>
            <person name="Lara F."/>
            <person name="Le T.-K."/>
            <person name="Lee S.L."/>
            <person name="Legall F.H."/>
            <person name="Lemon S.J."/>
            <person name="Lewis L.R."/>
            <person name="Li B."/>
            <person name="Liu Y."/>
            <person name="Liu Y.-S."/>
            <person name="Lopez J."/>
            <person name="Lozado R.J."/>
            <person name="Lu J."/>
            <person name="Madu R.C."/>
            <person name="Maheshwari M."/>
            <person name="Maheshwari R."/>
            <person name="Malloy K."/>
            <person name="Martinez E."/>
            <person name="Mathew T."/>
            <person name="Mercado I.C."/>
            <person name="Mercado C."/>
            <person name="Meyer B."/>
            <person name="Montgomery K."/>
            <person name="Morgan M.B."/>
            <person name="Munidasa M."/>
            <person name="Nazareth L.V."/>
            <person name="Nelson J."/>
            <person name="Ng B.M."/>
            <person name="Nguyen N.B."/>
            <person name="Nguyen P.Q."/>
            <person name="Nguyen T."/>
            <person name="Obregon M."/>
            <person name="Okwuonu G.O."/>
            <person name="Onwere C.G."/>
            <person name="Orozco G."/>
            <person name="Parra A."/>
            <person name="Patel S."/>
            <person name="Patil S."/>
            <person name="Perez A."/>
            <person name="Perez Y."/>
            <person name="Pham C."/>
            <person name="Primus E.L."/>
            <person name="Pu L.-L."/>
            <person name="Puazo M."/>
            <person name="Qin X."/>
            <person name="Quiroz J.B."/>
            <person name="Reese J."/>
            <person name="Richards S."/>
            <person name="Rives C.M."/>
            <person name="Robberts R."/>
            <person name="Ruiz S.J."/>
            <person name="Ruiz M.J."/>
            <person name="Santibanez J."/>
            <person name="Schneider B.W."/>
            <person name="Sisson I."/>
            <person name="Smith M."/>
            <person name="Sodergren E."/>
            <person name="Song X.-Z."/>
            <person name="Song B.B."/>
            <person name="Summersgill H."/>
            <person name="Thelus R."/>
            <person name="Thornton R.D."/>
            <person name="Trejos Z.Y."/>
            <person name="Usmani K."/>
            <person name="Vattathil S."/>
            <person name="Villasana D."/>
            <person name="Walker D.L."/>
            <person name="Wang S."/>
            <person name="Wang K."/>
            <person name="White C.S."/>
            <person name="Williams A.C."/>
            <person name="Williamson J."/>
            <person name="Wilson K."/>
            <person name="Woghiren I.O."/>
            <person name="Woodworth J.R."/>
            <person name="Worley K.C."/>
            <person name="Wright R.A."/>
            <person name="Wu W."/>
            <person name="Young L."/>
            <person name="Zhang L."/>
            <person name="Zhang J."/>
            <person name="Zhu Y."/>
            <person name="Muzny D.M."/>
            <person name="Weinstock G."/>
            <person name="Gibbs R.A."/>
        </authorList>
    </citation>
    <scope>NUCLEOTIDE SEQUENCE [LARGE SCALE GENOMIC DNA]</scope>
    <source>
        <strain evidence="3">LSR1</strain>
    </source>
</reference>
<reference evidence="2" key="2">
    <citation type="submission" date="2022-06" db="UniProtKB">
        <authorList>
            <consortium name="EnsemblMetazoa"/>
        </authorList>
    </citation>
    <scope>IDENTIFICATION</scope>
</reference>
<dbReference type="GeneID" id="100568882"/>
<dbReference type="RefSeq" id="XP_003240654.1">
    <property type="nucleotide sequence ID" value="XM_003240606.2"/>
</dbReference>
<keyword evidence="1" id="KW-1133">Transmembrane helix</keyword>
<dbReference type="Proteomes" id="UP000007819">
    <property type="component" value="Chromosome X"/>
</dbReference>
<sequence length="278" mass="32689">MPVNKEQFVSNLYILHIIIILKFKFLSSKYVTLIISMKNSMVSSANKPRILRNGKIVLSKKKNTIKKKSLPKEKINNKLSFLKTSSKDISNLNVKKNNEIMVPSNYNHIFDQRHLYVMLTKLPPSIIYRDSFDDHNNINNNKNYTKLEDYILLNELQIYNKPEPKIEKCNMLTTTKEIKQTRKTSNSFNNKSVLKSETCDHSEINQTPDVRITRGKTIKLQTEERKQLDQIIFDKFPNNTFKMFAIKLYDINEEVKFLRTLGLICRFKCPFTSKVKKK</sequence>
<dbReference type="RefSeq" id="XP_016662373.1">
    <property type="nucleotide sequence ID" value="XM_016806884.1"/>
</dbReference>
<keyword evidence="1" id="KW-0472">Membrane</keyword>
<keyword evidence="3" id="KW-1185">Reference proteome</keyword>
<dbReference type="EnsemblMetazoa" id="XM_016806884.2">
    <property type="protein sequence ID" value="XP_016662373.1"/>
    <property type="gene ID" value="LOC100568882"/>
</dbReference>
<accession>A0A8R2H9Q9</accession>
<keyword evidence="1" id="KW-0812">Transmembrane</keyword>
<organism evidence="2 3">
    <name type="scientific">Acyrthosiphon pisum</name>
    <name type="common">Pea aphid</name>
    <dbReference type="NCBI Taxonomy" id="7029"/>
    <lineage>
        <taxon>Eukaryota</taxon>
        <taxon>Metazoa</taxon>
        <taxon>Ecdysozoa</taxon>
        <taxon>Arthropoda</taxon>
        <taxon>Hexapoda</taxon>
        <taxon>Insecta</taxon>
        <taxon>Pterygota</taxon>
        <taxon>Neoptera</taxon>
        <taxon>Paraneoptera</taxon>
        <taxon>Hemiptera</taxon>
        <taxon>Sternorrhyncha</taxon>
        <taxon>Aphidomorpha</taxon>
        <taxon>Aphidoidea</taxon>
        <taxon>Aphididae</taxon>
        <taxon>Macrosiphini</taxon>
        <taxon>Acyrthosiphon</taxon>
    </lineage>
</organism>
<feature type="transmembrane region" description="Helical" evidence="1">
    <location>
        <begin position="12"/>
        <end position="31"/>
    </location>
</feature>
<evidence type="ECO:0000256" key="1">
    <source>
        <dbReference type="SAM" id="Phobius"/>
    </source>
</evidence>
<dbReference type="AlphaFoldDB" id="A0A8R2H9Q9"/>
<evidence type="ECO:0000313" key="2">
    <source>
        <dbReference type="EnsemblMetazoa" id="XP_016662373.1"/>
    </source>
</evidence>
<protein>
    <submittedName>
        <fullName evidence="2">Uncharacterized protein</fullName>
    </submittedName>
</protein>
<name>A0A8R2H9Q9_ACYPI</name>